<dbReference type="AlphaFoldDB" id="A0A3B3RY28"/>
<evidence type="ECO:0000256" key="2">
    <source>
        <dbReference type="ARBA" id="ARBA00022729"/>
    </source>
</evidence>
<feature type="signal peptide" evidence="8">
    <location>
        <begin position="1"/>
        <end position="28"/>
    </location>
</feature>
<dbReference type="PROSITE" id="PS00652">
    <property type="entry name" value="TNFR_NGFR_1"/>
    <property type="match status" value="1"/>
</dbReference>
<dbReference type="CTD" id="7132"/>
<feature type="domain" description="TNFR-Cys" evidence="10">
    <location>
        <begin position="121"/>
        <end position="162"/>
    </location>
</feature>
<sequence length="389" mass="44275">MDGKQENSSFRKIFILTIVVTLAAPARPSPELSHDKLAEEDCEEDEYWSTTKGHCCNKCHGGFRLEQDCESSNRKSICKPCLNDYYIENSNNAPNCFRCRSCKSNERELSPCTRKKNRQCVCNEGFFKQSISNLTWQCLKCTSCGDGEQERISCSGSTNRECDCKEKFYRNSNKICEECKTCNGDQKCSHLCGKSADWQLAFVVVVIAFTSVFILIMICMFIQKRRPCHSQEIVVSPVSSDSEISKNLLSYVNEDGKMVKDHPALIPLPEHELPVRKDPGGQEELPDCIPRGFKTCHFIYFLLQHVPASRFKELVRCLGVSERDIEWAERDNHTCKEAQFQMLKVWCDSGRGDEVDTLSRARLQKMTETLRAMGLMAGAEAIEANFQIL</sequence>
<dbReference type="OrthoDB" id="9408020at2759"/>
<dbReference type="GO" id="GO:0043235">
    <property type="term" value="C:receptor complex"/>
    <property type="evidence" value="ECO:0007669"/>
    <property type="project" value="TreeGrafter"/>
</dbReference>
<dbReference type="Pfam" id="PF00020">
    <property type="entry name" value="TNFR_c6"/>
    <property type="match status" value="2"/>
</dbReference>
<dbReference type="GO" id="GO:0006915">
    <property type="term" value="P:apoptotic process"/>
    <property type="evidence" value="ECO:0007669"/>
    <property type="project" value="UniProtKB-KW"/>
</dbReference>
<evidence type="ECO:0000259" key="9">
    <source>
        <dbReference type="PROSITE" id="PS50017"/>
    </source>
</evidence>
<feature type="domain" description="Death" evidence="9">
    <location>
        <begin position="310"/>
        <end position="386"/>
    </location>
</feature>
<reference evidence="11" key="2">
    <citation type="submission" date="2025-09" db="UniProtKB">
        <authorList>
            <consortium name="Ensembl"/>
        </authorList>
    </citation>
    <scope>IDENTIFICATION</scope>
</reference>
<keyword evidence="7" id="KW-0812">Transmembrane</keyword>
<dbReference type="InterPro" id="IPR001368">
    <property type="entry name" value="TNFR/NGFR_Cys_rich_reg"/>
</dbReference>
<feature type="domain" description="TNFR-Cys" evidence="10">
    <location>
        <begin position="80"/>
        <end position="120"/>
    </location>
</feature>
<feature type="disulfide bond" evidence="6">
    <location>
        <begin position="144"/>
        <end position="162"/>
    </location>
</feature>
<dbReference type="PROSITE" id="PS50017">
    <property type="entry name" value="DEATH_DOMAIN"/>
    <property type="match status" value="1"/>
</dbReference>
<evidence type="ECO:0000256" key="1">
    <source>
        <dbReference type="ARBA" id="ARBA00022703"/>
    </source>
</evidence>
<dbReference type="Ensembl" id="ENSPKIT00000004050.1">
    <property type="protein sequence ID" value="ENSPKIP00000023367.1"/>
    <property type="gene ID" value="ENSPKIG00000007026.1"/>
</dbReference>
<dbReference type="STRING" id="1676925.ENSPKIP00000023367"/>
<evidence type="ECO:0000256" key="6">
    <source>
        <dbReference type="PROSITE-ProRule" id="PRU00206"/>
    </source>
</evidence>
<keyword evidence="1" id="KW-0053">Apoptosis</keyword>
<feature type="disulfide bond" evidence="6">
    <location>
        <begin position="102"/>
        <end position="120"/>
    </location>
</feature>
<dbReference type="Gene3D" id="1.10.533.10">
    <property type="entry name" value="Death Domain, Fas"/>
    <property type="match status" value="1"/>
</dbReference>
<reference evidence="11" key="1">
    <citation type="submission" date="2025-08" db="UniProtKB">
        <authorList>
            <consortium name="Ensembl"/>
        </authorList>
    </citation>
    <scope>IDENTIFICATION</scope>
</reference>
<evidence type="ECO:0000313" key="11">
    <source>
        <dbReference type="Ensembl" id="ENSPKIP00000023367.1"/>
    </source>
</evidence>
<evidence type="ECO:0000313" key="12">
    <source>
        <dbReference type="Proteomes" id="UP000261540"/>
    </source>
</evidence>
<dbReference type="Proteomes" id="UP000261540">
    <property type="component" value="Unplaced"/>
</dbReference>
<keyword evidence="7" id="KW-0472">Membrane</keyword>
<dbReference type="SUPFAM" id="SSF47986">
    <property type="entry name" value="DEATH domain"/>
    <property type="match status" value="1"/>
</dbReference>
<dbReference type="GO" id="GO:0005031">
    <property type="term" value="F:tumor necrosis factor receptor activity"/>
    <property type="evidence" value="ECO:0007669"/>
    <property type="project" value="TreeGrafter"/>
</dbReference>
<keyword evidence="12" id="KW-1185">Reference proteome</keyword>
<evidence type="ECO:0000259" key="10">
    <source>
        <dbReference type="PROSITE" id="PS50050"/>
    </source>
</evidence>
<feature type="disulfide bond" evidence="6">
    <location>
        <begin position="99"/>
        <end position="112"/>
    </location>
</feature>
<comment type="caution">
    <text evidence="6">Lacks conserved residue(s) required for the propagation of feature annotation.</text>
</comment>
<evidence type="ECO:0000256" key="7">
    <source>
        <dbReference type="SAM" id="Phobius"/>
    </source>
</evidence>
<evidence type="ECO:0000256" key="4">
    <source>
        <dbReference type="ARBA" id="ARBA00023157"/>
    </source>
</evidence>
<dbReference type="GO" id="GO:0043120">
    <property type="term" value="F:tumor necrosis factor binding"/>
    <property type="evidence" value="ECO:0007669"/>
    <property type="project" value="TreeGrafter"/>
</dbReference>
<dbReference type="KEGG" id="pki:111841368"/>
<feature type="chain" id="PRO_5017270269" evidence="8">
    <location>
        <begin position="29"/>
        <end position="389"/>
    </location>
</feature>
<dbReference type="Pfam" id="PF00531">
    <property type="entry name" value="Death"/>
    <property type="match status" value="1"/>
</dbReference>
<dbReference type="PANTHER" id="PTHR46861:SF1">
    <property type="entry name" value="TUMOR NECROSIS FACTOR RECEPTOR SUPERFAMILY MEMBER 1A"/>
    <property type="match status" value="1"/>
</dbReference>
<organism evidence="11 12">
    <name type="scientific">Paramormyrops kingsleyae</name>
    <dbReference type="NCBI Taxonomy" id="1676925"/>
    <lineage>
        <taxon>Eukaryota</taxon>
        <taxon>Metazoa</taxon>
        <taxon>Chordata</taxon>
        <taxon>Craniata</taxon>
        <taxon>Vertebrata</taxon>
        <taxon>Euteleostomi</taxon>
        <taxon>Actinopterygii</taxon>
        <taxon>Neopterygii</taxon>
        <taxon>Teleostei</taxon>
        <taxon>Osteoglossocephala</taxon>
        <taxon>Osteoglossomorpha</taxon>
        <taxon>Osteoglossiformes</taxon>
        <taxon>Mormyridae</taxon>
        <taxon>Paramormyrops</taxon>
    </lineage>
</organism>
<feature type="repeat" description="TNFR-Cys" evidence="6">
    <location>
        <begin position="80"/>
        <end position="120"/>
    </location>
</feature>
<dbReference type="GeneID" id="111841368"/>
<dbReference type="Gene3D" id="2.10.50.10">
    <property type="entry name" value="Tumor Necrosis Factor Receptor, subunit A, domain 2"/>
    <property type="match status" value="3"/>
</dbReference>
<proteinExistence type="predicted"/>
<feature type="disulfide bond" evidence="6">
    <location>
        <begin position="141"/>
        <end position="154"/>
    </location>
</feature>
<dbReference type="SMART" id="SM00208">
    <property type="entry name" value="TNFR"/>
    <property type="match status" value="4"/>
</dbReference>
<evidence type="ECO:0000256" key="8">
    <source>
        <dbReference type="SAM" id="SignalP"/>
    </source>
</evidence>
<dbReference type="SUPFAM" id="SSF57586">
    <property type="entry name" value="TNF receptor-like"/>
    <property type="match status" value="3"/>
</dbReference>
<accession>A0A3B3RY28</accession>
<name>A0A3B3RY28_9TELE</name>
<dbReference type="PROSITE" id="PS50050">
    <property type="entry name" value="TNFR_NGFR_2"/>
    <property type="match status" value="2"/>
</dbReference>
<keyword evidence="2 8" id="KW-0732">Signal</keyword>
<feature type="repeat" description="TNFR-Cys" evidence="6">
    <location>
        <begin position="121"/>
        <end position="162"/>
    </location>
</feature>
<keyword evidence="4 6" id="KW-1015">Disulfide bond</keyword>
<protein>
    <submittedName>
        <fullName evidence="11">Tumor necrosis factor receptor superfamily member 1A-like</fullName>
    </submittedName>
</protein>
<dbReference type="InterPro" id="IPR000488">
    <property type="entry name" value="Death_dom"/>
</dbReference>
<feature type="disulfide bond" evidence="6">
    <location>
        <begin position="81"/>
        <end position="96"/>
    </location>
</feature>
<keyword evidence="7" id="KW-1133">Transmembrane helix</keyword>
<dbReference type="GO" id="GO:0045121">
    <property type="term" value="C:membrane raft"/>
    <property type="evidence" value="ECO:0007669"/>
    <property type="project" value="TreeGrafter"/>
</dbReference>
<keyword evidence="3" id="KW-0677">Repeat</keyword>
<dbReference type="GO" id="GO:0006954">
    <property type="term" value="P:inflammatory response"/>
    <property type="evidence" value="ECO:0007669"/>
    <property type="project" value="TreeGrafter"/>
</dbReference>
<dbReference type="PANTHER" id="PTHR46861">
    <property type="entry name" value="TUMOR NECROSIS FACTOR RECEPTOR SUPERFAMILY MEMBER 1A"/>
    <property type="match status" value="1"/>
</dbReference>
<dbReference type="GeneTree" id="ENSGT00940000159540"/>
<dbReference type="RefSeq" id="XP_023662840.1">
    <property type="nucleotide sequence ID" value="XM_023807072.2"/>
</dbReference>
<evidence type="ECO:0000256" key="5">
    <source>
        <dbReference type="ARBA" id="ARBA00023180"/>
    </source>
</evidence>
<dbReference type="InterPro" id="IPR011029">
    <property type="entry name" value="DEATH-like_dom_sf"/>
</dbReference>
<dbReference type="InterPro" id="IPR052493">
    <property type="entry name" value="TNFRSF1A"/>
</dbReference>
<keyword evidence="5" id="KW-0325">Glycoprotein</keyword>
<feature type="transmembrane region" description="Helical" evidence="7">
    <location>
        <begin position="198"/>
        <end position="222"/>
    </location>
</feature>
<evidence type="ECO:0000256" key="3">
    <source>
        <dbReference type="ARBA" id="ARBA00022737"/>
    </source>
</evidence>